<feature type="domain" description="Protein kinase" evidence="7">
    <location>
        <begin position="82"/>
        <end position="353"/>
    </location>
</feature>
<keyword evidence="2 5" id="KW-0547">Nucleotide-binding</keyword>
<feature type="binding site" evidence="5">
    <location>
        <position position="111"/>
    </location>
    <ligand>
        <name>ATP</name>
        <dbReference type="ChEBI" id="CHEBI:30616"/>
    </ligand>
</feature>
<feature type="compositionally biased region" description="Pro residues" evidence="6">
    <location>
        <begin position="20"/>
        <end position="29"/>
    </location>
</feature>
<feature type="compositionally biased region" description="Polar residues" evidence="6">
    <location>
        <begin position="490"/>
        <end position="499"/>
    </location>
</feature>
<keyword evidence="3" id="KW-0418">Kinase</keyword>
<evidence type="ECO:0000313" key="9">
    <source>
        <dbReference type="Proteomes" id="UP000067626"/>
    </source>
</evidence>
<dbReference type="Gene3D" id="3.30.200.20">
    <property type="entry name" value="Phosphorylase Kinase, domain 1"/>
    <property type="match status" value="1"/>
</dbReference>
<dbReference type="STRING" id="52.CMC5_048770"/>
<evidence type="ECO:0000313" key="8">
    <source>
        <dbReference type="EMBL" id="AKT40721.1"/>
    </source>
</evidence>
<sequence>MHPGVVPGGGNPATGSAGDGPPPTPPKSEQPPSRARWCPQCKQTFSSTHARFCPFDGATLADALDWSPSVDPLIGTIVGGRYEVLSLLGEGGMGTVYEVRHATLGRTLAMKVLRRDIAKDPDLVARFTQEAKAAAGIGHPNIVTVMDFGSIDAGSKDVSRPFFVMELLEGRSLGALLRAEKLVTPARVAPLFIQCARALEAAHKAGVVHRDLKPDNLFIVRKGDAEVVKLLDFGVAKVAGNRRLTRVGMVFGTPHYMSPEQAEGKHVDARTDVYALGVIMYECFSGRVPFEADTYMGVLTKHMFAVPEPLERVAPDAAALGSFGPLVMRCLAKRVEERFPSMAELADALELALTNPKEAAAGSGGERPRRPAMRLRDSNPMLGPVQLPREVDAPPSSKSRSTWVALGVAAVVLPVAALLGVRALQGTVENPETALGASGSRTSEASASLLEPTAAPSTSAAQNVVPSVPTAVGAVSAEVSAVSGVAPRSGGSNVSTLTGQGQGAGRGTPATTAKPRESGDLVDPWRNTK</sequence>
<dbReference type="PANTHER" id="PTHR43289">
    <property type="entry name" value="MITOGEN-ACTIVATED PROTEIN KINASE KINASE KINASE 20-RELATED"/>
    <property type="match status" value="1"/>
</dbReference>
<dbReference type="GO" id="GO:0005524">
    <property type="term" value="F:ATP binding"/>
    <property type="evidence" value="ECO:0007669"/>
    <property type="project" value="UniProtKB-UniRule"/>
</dbReference>
<dbReference type="PROSITE" id="PS00107">
    <property type="entry name" value="PROTEIN_KINASE_ATP"/>
    <property type="match status" value="1"/>
</dbReference>
<feature type="region of interest" description="Disordered" evidence="6">
    <location>
        <begin position="1"/>
        <end position="36"/>
    </location>
</feature>
<dbReference type="PROSITE" id="PS00108">
    <property type="entry name" value="PROTEIN_KINASE_ST"/>
    <property type="match status" value="1"/>
</dbReference>
<dbReference type="PANTHER" id="PTHR43289:SF6">
    <property type="entry name" value="SERINE_THREONINE-PROTEIN KINASE NEKL-3"/>
    <property type="match status" value="1"/>
</dbReference>
<dbReference type="InterPro" id="IPR011009">
    <property type="entry name" value="Kinase-like_dom_sf"/>
</dbReference>
<evidence type="ECO:0000256" key="6">
    <source>
        <dbReference type="SAM" id="MobiDB-lite"/>
    </source>
</evidence>
<organism evidence="8 9">
    <name type="scientific">Chondromyces crocatus</name>
    <dbReference type="NCBI Taxonomy" id="52"/>
    <lineage>
        <taxon>Bacteria</taxon>
        <taxon>Pseudomonadati</taxon>
        <taxon>Myxococcota</taxon>
        <taxon>Polyangia</taxon>
        <taxon>Polyangiales</taxon>
        <taxon>Polyangiaceae</taxon>
        <taxon>Chondromyces</taxon>
    </lineage>
</organism>
<evidence type="ECO:0000256" key="5">
    <source>
        <dbReference type="PROSITE-ProRule" id="PRU10141"/>
    </source>
</evidence>
<dbReference type="AlphaFoldDB" id="A0A0K1EIN1"/>
<accession>A0A0K1EIN1</accession>
<evidence type="ECO:0000256" key="3">
    <source>
        <dbReference type="ARBA" id="ARBA00022777"/>
    </source>
</evidence>
<name>A0A0K1EIN1_CHOCO</name>
<dbReference type="InterPro" id="IPR017441">
    <property type="entry name" value="Protein_kinase_ATP_BS"/>
</dbReference>
<dbReference type="Pfam" id="PF00069">
    <property type="entry name" value="Pkinase"/>
    <property type="match status" value="1"/>
</dbReference>
<feature type="region of interest" description="Disordered" evidence="6">
    <location>
        <begin position="483"/>
        <end position="529"/>
    </location>
</feature>
<dbReference type="SMART" id="SM00220">
    <property type="entry name" value="S_TKc"/>
    <property type="match status" value="1"/>
</dbReference>
<dbReference type="InterPro" id="IPR000719">
    <property type="entry name" value="Prot_kinase_dom"/>
</dbReference>
<dbReference type="SUPFAM" id="SSF56112">
    <property type="entry name" value="Protein kinase-like (PK-like)"/>
    <property type="match status" value="1"/>
</dbReference>
<keyword evidence="4 5" id="KW-0067">ATP-binding</keyword>
<dbReference type="InterPro" id="IPR008271">
    <property type="entry name" value="Ser/Thr_kinase_AS"/>
</dbReference>
<feature type="region of interest" description="Disordered" evidence="6">
    <location>
        <begin position="357"/>
        <end position="399"/>
    </location>
</feature>
<dbReference type="Gene3D" id="1.10.510.10">
    <property type="entry name" value="Transferase(Phosphotransferase) domain 1"/>
    <property type="match status" value="1"/>
</dbReference>
<evidence type="ECO:0000256" key="1">
    <source>
        <dbReference type="ARBA" id="ARBA00022679"/>
    </source>
</evidence>
<protein>
    <recommendedName>
        <fullName evidence="7">Protein kinase domain-containing protein</fullName>
    </recommendedName>
</protein>
<keyword evidence="1" id="KW-0808">Transferase</keyword>
<dbReference type="EMBL" id="CP012159">
    <property type="protein sequence ID" value="AKT40721.1"/>
    <property type="molecule type" value="Genomic_DNA"/>
</dbReference>
<keyword evidence="9" id="KW-1185">Reference proteome</keyword>
<evidence type="ECO:0000256" key="4">
    <source>
        <dbReference type="ARBA" id="ARBA00022840"/>
    </source>
</evidence>
<evidence type="ECO:0000256" key="2">
    <source>
        <dbReference type="ARBA" id="ARBA00022741"/>
    </source>
</evidence>
<evidence type="ECO:0000259" key="7">
    <source>
        <dbReference type="PROSITE" id="PS50011"/>
    </source>
</evidence>
<feature type="compositionally biased region" description="Basic and acidic residues" evidence="6">
    <location>
        <begin position="366"/>
        <end position="377"/>
    </location>
</feature>
<feature type="region of interest" description="Disordered" evidence="6">
    <location>
        <begin position="432"/>
        <end position="462"/>
    </location>
</feature>
<gene>
    <name evidence="8" type="ORF">CMC5_048770</name>
</gene>
<feature type="compositionally biased region" description="Gly residues" evidence="6">
    <location>
        <begin position="1"/>
        <end position="12"/>
    </location>
</feature>
<dbReference type="Proteomes" id="UP000067626">
    <property type="component" value="Chromosome"/>
</dbReference>
<dbReference type="GO" id="GO:0004674">
    <property type="term" value="F:protein serine/threonine kinase activity"/>
    <property type="evidence" value="ECO:0007669"/>
    <property type="project" value="TreeGrafter"/>
</dbReference>
<dbReference type="CDD" id="cd14014">
    <property type="entry name" value="STKc_PknB_like"/>
    <property type="match status" value="1"/>
</dbReference>
<proteinExistence type="predicted"/>
<dbReference type="PROSITE" id="PS50011">
    <property type="entry name" value="PROTEIN_KINASE_DOM"/>
    <property type="match status" value="1"/>
</dbReference>
<dbReference type="KEGG" id="ccro:CMC5_048770"/>
<reference evidence="8 9" key="1">
    <citation type="submission" date="2015-07" db="EMBL/GenBank/DDBJ databases">
        <title>Genome analysis of myxobacterium Chondromyces crocatus Cm c5 reveals a high potential for natural compound synthesis and the genetic basis for the loss of fruiting body formation.</title>
        <authorList>
            <person name="Zaburannyi N."/>
            <person name="Bunk B."/>
            <person name="Maier J."/>
            <person name="Overmann J."/>
            <person name="Mueller R."/>
        </authorList>
    </citation>
    <scope>NUCLEOTIDE SEQUENCE [LARGE SCALE GENOMIC DNA]</scope>
    <source>
        <strain evidence="8 9">Cm c5</strain>
    </source>
</reference>